<dbReference type="PANTHER" id="PTHR47053:SF1">
    <property type="entry name" value="MUREIN DD-ENDOPEPTIDASE MEPH-RELATED"/>
    <property type="match status" value="1"/>
</dbReference>
<evidence type="ECO:0000259" key="7">
    <source>
        <dbReference type="PROSITE" id="PS51935"/>
    </source>
</evidence>
<dbReference type="EMBL" id="JBHLTN010000043">
    <property type="protein sequence ID" value="MFC0594373.1"/>
    <property type="molecule type" value="Genomic_DNA"/>
</dbReference>
<dbReference type="Proteomes" id="UP001589834">
    <property type="component" value="Unassembled WGS sequence"/>
</dbReference>
<dbReference type="PANTHER" id="PTHR47053">
    <property type="entry name" value="MUREIN DD-ENDOPEPTIDASE MEPH-RELATED"/>
    <property type="match status" value="1"/>
</dbReference>
<dbReference type="SUPFAM" id="SSF54001">
    <property type="entry name" value="Cysteine proteinases"/>
    <property type="match status" value="1"/>
</dbReference>
<dbReference type="InterPro" id="IPR038765">
    <property type="entry name" value="Papain-like_cys_pep_sf"/>
</dbReference>
<dbReference type="RefSeq" id="WP_377485050.1">
    <property type="nucleotide sequence ID" value="NZ_JBHLTN010000043.1"/>
</dbReference>
<feature type="chain" id="PRO_5045297248" evidence="6">
    <location>
        <begin position="30"/>
        <end position="187"/>
    </location>
</feature>
<accession>A0ABV6PZL3</accession>
<dbReference type="InterPro" id="IPR006311">
    <property type="entry name" value="TAT_signal"/>
</dbReference>
<evidence type="ECO:0000256" key="1">
    <source>
        <dbReference type="ARBA" id="ARBA00007074"/>
    </source>
</evidence>
<keyword evidence="6" id="KW-0732">Signal</keyword>
<gene>
    <name evidence="8" type="ORF">ACFFGG_17630</name>
</gene>
<dbReference type="InterPro" id="IPR051202">
    <property type="entry name" value="Peptidase_C40"/>
</dbReference>
<protein>
    <submittedName>
        <fullName evidence="8">C40 family peptidase</fullName>
    </submittedName>
</protein>
<evidence type="ECO:0000256" key="6">
    <source>
        <dbReference type="SAM" id="SignalP"/>
    </source>
</evidence>
<keyword evidence="9" id="KW-1185">Reference proteome</keyword>
<evidence type="ECO:0000256" key="5">
    <source>
        <dbReference type="SAM" id="MobiDB-lite"/>
    </source>
</evidence>
<dbReference type="Pfam" id="PF00877">
    <property type="entry name" value="NLPC_P60"/>
    <property type="match status" value="1"/>
</dbReference>
<feature type="compositionally biased region" description="Low complexity" evidence="5">
    <location>
        <begin position="34"/>
        <end position="51"/>
    </location>
</feature>
<sequence>MPPNQDPFLDRRTALALGLAALLAGCASAPAPRAPVAVGGPGRRAPAAPMAPTKPPLDLDPAEREAAVAQAMLLVNTPYTYGGNTPRGGFDCSGLIQYVIRQVSGENRLPRSTAQWAAASVPVPDEQMQRGDLVFFNTGAPFSHMGLYVGGEQFVHAPSTGGTVRKVSLDNRYFAARYMGARRVFAA</sequence>
<dbReference type="PROSITE" id="PS51935">
    <property type="entry name" value="NLPC_P60"/>
    <property type="match status" value="1"/>
</dbReference>
<comment type="similarity">
    <text evidence="1">Belongs to the peptidase C40 family.</text>
</comment>
<dbReference type="InterPro" id="IPR000064">
    <property type="entry name" value="NLP_P60_dom"/>
</dbReference>
<dbReference type="PROSITE" id="PS51318">
    <property type="entry name" value="TAT"/>
    <property type="match status" value="1"/>
</dbReference>
<keyword evidence="2" id="KW-0645">Protease</keyword>
<dbReference type="Gene3D" id="3.90.1720.10">
    <property type="entry name" value="endopeptidase domain like (from Nostoc punctiforme)"/>
    <property type="match status" value="1"/>
</dbReference>
<feature type="domain" description="NlpC/P60" evidence="7">
    <location>
        <begin position="61"/>
        <end position="185"/>
    </location>
</feature>
<organism evidence="8 9">
    <name type="scientific">Ottowia pentelensis</name>
    <dbReference type="NCBI Taxonomy" id="511108"/>
    <lineage>
        <taxon>Bacteria</taxon>
        <taxon>Pseudomonadati</taxon>
        <taxon>Pseudomonadota</taxon>
        <taxon>Betaproteobacteria</taxon>
        <taxon>Burkholderiales</taxon>
        <taxon>Comamonadaceae</taxon>
        <taxon>Ottowia</taxon>
    </lineage>
</organism>
<evidence type="ECO:0000256" key="2">
    <source>
        <dbReference type="ARBA" id="ARBA00022670"/>
    </source>
</evidence>
<feature type="region of interest" description="Disordered" evidence="5">
    <location>
        <begin position="34"/>
        <end position="56"/>
    </location>
</feature>
<reference evidence="8 9" key="1">
    <citation type="submission" date="2024-09" db="EMBL/GenBank/DDBJ databases">
        <authorList>
            <person name="Sun Q."/>
            <person name="Mori K."/>
        </authorList>
    </citation>
    <scope>NUCLEOTIDE SEQUENCE [LARGE SCALE GENOMIC DNA]</scope>
    <source>
        <strain evidence="8 9">NCAIM B.02336</strain>
    </source>
</reference>
<evidence type="ECO:0000256" key="3">
    <source>
        <dbReference type="ARBA" id="ARBA00022801"/>
    </source>
</evidence>
<name>A0ABV6PZL3_9BURK</name>
<keyword evidence="4" id="KW-0788">Thiol protease</keyword>
<evidence type="ECO:0000256" key="4">
    <source>
        <dbReference type="ARBA" id="ARBA00022807"/>
    </source>
</evidence>
<keyword evidence="3" id="KW-0378">Hydrolase</keyword>
<evidence type="ECO:0000313" key="9">
    <source>
        <dbReference type="Proteomes" id="UP001589834"/>
    </source>
</evidence>
<proteinExistence type="inferred from homology"/>
<evidence type="ECO:0000313" key="8">
    <source>
        <dbReference type="EMBL" id="MFC0594373.1"/>
    </source>
</evidence>
<feature type="signal peptide" evidence="6">
    <location>
        <begin position="1"/>
        <end position="29"/>
    </location>
</feature>
<comment type="caution">
    <text evidence="8">The sequence shown here is derived from an EMBL/GenBank/DDBJ whole genome shotgun (WGS) entry which is preliminary data.</text>
</comment>